<reference evidence="3" key="1">
    <citation type="submission" date="2017-04" db="EMBL/GenBank/DDBJ databases">
        <authorList>
            <person name="Song Y."/>
            <person name="Cho B.-K."/>
        </authorList>
    </citation>
    <scope>NUCLEOTIDE SEQUENCE [LARGE SCALE GENOMIC DNA]</scope>
    <source>
        <strain evidence="3">SL1</strain>
    </source>
</reference>
<dbReference type="SUPFAM" id="SSF54427">
    <property type="entry name" value="NTF2-like"/>
    <property type="match status" value="1"/>
</dbReference>
<organism evidence="2 3">
    <name type="scientific">Clostridium drakei</name>
    <dbReference type="NCBI Taxonomy" id="332101"/>
    <lineage>
        <taxon>Bacteria</taxon>
        <taxon>Bacillati</taxon>
        <taxon>Bacillota</taxon>
        <taxon>Clostridia</taxon>
        <taxon>Eubacteriales</taxon>
        <taxon>Clostridiaceae</taxon>
        <taxon>Clostridium</taxon>
    </lineage>
</organism>
<accession>A0A2U8DN46</accession>
<name>A0A2U8DN46_9CLOT</name>
<dbReference type="Pfam" id="PF12680">
    <property type="entry name" value="SnoaL_2"/>
    <property type="match status" value="1"/>
</dbReference>
<dbReference type="Gene3D" id="3.10.450.50">
    <property type="match status" value="1"/>
</dbReference>
<feature type="domain" description="SnoaL-like" evidence="1">
    <location>
        <begin position="5"/>
        <end position="58"/>
    </location>
</feature>
<evidence type="ECO:0000259" key="1">
    <source>
        <dbReference type="Pfam" id="PF12680"/>
    </source>
</evidence>
<gene>
    <name evidence="2" type="ORF">B9W14_03590</name>
</gene>
<dbReference type="InterPro" id="IPR032710">
    <property type="entry name" value="NTF2-like_dom_sf"/>
</dbReference>
<dbReference type="EMBL" id="CP020953">
    <property type="protein sequence ID" value="AWI03602.1"/>
    <property type="molecule type" value="Genomic_DNA"/>
</dbReference>
<evidence type="ECO:0000313" key="3">
    <source>
        <dbReference type="Proteomes" id="UP000244910"/>
    </source>
</evidence>
<keyword evidence="3" id="KW-1185">Reference proteome</keyword>
<dbReference type="InterPro" id="IPR037401">
    <property type="entry name" value="SnoaL-like"/>
</dbReference>
<sequence>MHILEKYIAALNNLDADSLAQCFSEGAIFEDKAAPTVWRYEGRENIREIFKKALNRKPGEMIATIYSLEGNTMDYVCISYKGTPKEIISCCTGTALLKNGLIDEYYVRKCEKK</sequence>
<proteinExistence type="predicted"/>
<dbReference type="Proteomes" id="UP000244910">
    <property type="component" value="Chromosome"/>
</dbReference>
<dbReference type="AlphaFoldDB" id="A0A2U8DN46"/>
<protein>
    <recommendedName>
        <fullName evidence="1">SnoaL-like domain-containing protein</fullName>
    </recommendedName>
</protein>
<evidence type="ECO:0000313" key="2">
    <source>
        <dbReference type="EMBL" id="AWI03602.1"/>
    </source>
</evidence>
<dbReference type="RefSeq" id="WP_032076753.1">
    <property type="nucleotide sequence ID" value="NZ_CP020953.1"/>
</dbReference>
<dbReference type="KEGG" id="cdrk:B9W14_03590"/>